<keyword evidence="2" id="KW-0812">Transmembrane</keyword>
<feature type="compositionally biased region" description="Basic and acidic residues" evidence="1">
    <location>
        <begin position="1"/>
        <end position="12"/>
    </location>
</feature>
<accession>A0A1E7JUE6</accession>
<dbReference type="PATRIC" id="fig|933944.5.peg.2516"/>
<evidence type="ECO:0000256" key="2">
    <source>
        <dbReference type="SAM" id="Phobius"/>
    </source>
</evidence>
<evidence type="ECO:0000313" key="4">
    <source>
        <dbReference type="Proteomes" id="UP000176087"/>
    </source>
</evidence>
<gene>
    <name evidence="3" type="ORF">AN215_01925</name>
</gene>
<evidence type="ECO:0000313" key="3">
    <source>
        <dbReference type="EMBL" id="OEU93571.1"/>
    </source>
</evidence>
<protein>
    <recommendedName>
        <fullName evidence="5">Integral membrane protein</fullName>
    </recommendedName>
</protein>
<dbReference type="EMBL" id="LJGT01000036">
    <property type="protein sequence ID" value="OEU93571.1"/>
    <property type="molecule type" value="Genomic_DNA"/>
</dbReference>
<keyword evidence="2" id="KW-1133">Transmembrane helix</keyword>
<dbReference type="AlphaFoldDB" id="A0A1E7JUE6"/>
<dbReference type="STRING" id="933944.AN215_01925"/>
<feature type="transmembrane region" description="Helical" evidence="2">
    <location>
        <begin position="43"/>
        <end position="61"/>
    </location>
</feature>
<evidence type="ECO:0000256" key="1">
    <source>
        <dbReference type="SAM" id="MobiDB-lite"/>
    </source>
</evidence>
<dbReference type="Proteomes" id="UP000176087">
    <property type="component" value="Unassembled WGS sequence"/>
</dbReference>
<reference evidence="3 4" key="1">
    <citation type="journal article" date="2016" name="Front. Microbiol.">
        <title>Comparative Genomics Analysis of Streptomyces Species Reveals Their Adaptation to the Marine Environment and Their Diversity at the Genomic Level.</title>
        <authorList>
            <person name="Tian X."/>
            <person name="Zhang Z."/>
            <person name="Yang T."/>
            <person name="Chen M."/>
            <person name="Li J."/>
            <person name="Chen F."/>
            <person name="Yang J."/>
            <person name="Li W."/>
            <person name="Zhang B."/>
            <person name="Zhang Z."/>
            <person name="Wu J."/>
            <person name="Zhang C."/>
            <person name="Long L."/>
            <person name="Xiao J."/>
        </authorList>
    </citation>
    <scope>NUCLEOTIDE SEQUENCE [LARGE SCALE GENOMIC DNA]</scope>
    <source>
        <strain evidence="3 4">SCSIO 10390</strain>
    </source>
</reference>
<name>A0A1E7JUE6_9ACTN</name>
<proteinExistence type="predicted"/>
<comment type="caution">
    <text evidence="3">The sequence shown here is derived from an EMBL/GenBank/DDBJ whole genome shotgun (WGS) entry which is preliminary data.</text>
</comment>
<feature type="compositionally biased region" description="Low complexity" evidence="1">
    <location>
        <begin position="18"/>
        <end position="35"/>
    </location>
</feature>
<feature type="transmembrane region" description="Helical" evidence="2">
    <location>
        <begin position="73"/>
        <end position="93"/>
    </location>
</feature>
<evidence type="ECO:0008006" key="5">
    <source>
        <dbReference type="Google" id="ProtNLM"/>
    </source>
</evidence>
<feature type="transmembrane region" description="Helical" evidence="2">
    <location>
        <begin position="102"/>
        <end position="123"/>
    </location>
</feature>
<keyword evidence="4" id="KW-1185">Reference proteome</keyword>
<feature type="region of interest" description="Disordered" evidence="1">
    <location>
        <begin position="1"/>
        <end position="35"/>
    </location>
</feature>
<sequence>MAPETPPREPRDPGGGPSDSDATARRASNAPARSAGIGKGPGTLLVTLYGIFTVGAASRSAVQLATRFDEAPLAYLLSAAAALVYAFITLSLVRGGERARRAALGCCCVELLGVLTVGTWTLVEPSAFPDATVWSDYGMGYLFIPVILPVTGLLWLRRSRSHGGPAAVGD</sequence>
<feature type="transmembrane region" description="Helical" evidence="2">
    <location>
        <begin position="138"/>
        <end position="156"/>
    </location>
</feature>
<keyword evidence="2" id="KW-0472">Membrane</keyword>
<organism evidence="3 4">
    <name type="scientific">Streptomyces abyssalis</name>
    <dbReference type="NCBI Taxonomy" id="933944"/>
    <lineage>
        <taxon>Bacteria</taxon>
        <taxon>Bacillati</taxon>
        <taxon>Actinomycetota</taxon>
        <taxon>Actinomycetes</taxon>
        <taxon>Kitasatosporales</taxon>
        <taxon>Streptomycetaceae</taxon>
        <taxon>Streptomyces</taxon>
    </lineage>
</organism>